<organism evidence="2 3">
    <name type="scientific">Candidatus Falkowbacteria bacterium CG1_02_37_44</name>
    <dbReference type="NCBI Taxonomy" id="1805146"/>
    <lineage>
        <taxon>Bacteria</taxon>
        <taxon>Candidatus Falkowiibacteriota</taxon>
    </lineage>
</organism>
<protein>
    <recommendedName>
        <fullName evidence="1">DUF6922 domain-containing protein</fullName>
    </recommendedName>
</protein>
<sequence length="77" mass="9219">MIKRLKKLDKLFWFLSKKEPDFNFEKDKRVIIHQTLALGSADDVRALFKRYGAEEIRKEFQEIKRKRKIAQIAGLLL</sequence>
<name>A0A1J4T803_9BACT</name>
<evidence type="ECO:0000313" key="2">
    <source>
        <dbReference type="EMBL" id="OIO06973.1"/>
    </source>
</evidence>
<dbReference type="InterPro" id="IPR053830">
    <property type="entry name" value="DUF6922"/>
</dbReference>
<accession>A0A1J4T803</accession>
<dbReference type="Proteomes" id="UP000183192">
    <property type="component" value="Unassembled WGS sequence"/>
</dbReference>
<dbReference type="AlphaFoldDB" id="A0A1J4T803"/>
<comment type="caution">
    <text evidence="2">The sequence shown here is derived from an EMBL/GenBank/DDBJ whole genome shotgun (WGS) entry which is preliminary data.</text>
</comment>
<dbReference type="Pfam" id="PF21956">
    <property type="entry name" value="DUF6922"/>
    <property type="match status" value="1"/>
</dbReference>
<evidence type="ECO:0000259" key="1">
    <source>
        <dbReference type="Pfam" id="PF21956"/>
    </source>
</evidence>
<feature type="domain" description="DUF6922" evidence="1">
    <location>
        <begin position="21"/>
        <end position="59"/>
    </location>
</feature>
<proteinExistence type="predicted"/>
<gene>
    <name evidence="2" type="ORF">AUJ27_03170</name>
</gene>
<reference evidence="2 3" key="1">
    <citation type="journal article" date="2016" name="Environ. Microbiol.">
        <title>Genomic resolution of a cold subsurface aquifer community provides metabolic insights for novel microbes adapted to high CO concentrations.</title>
        <authorList>
            <person name="Probst A.J."/>
            <person name="Castelle C.J."/>
            <person name="Singh A."/>
            <person name="Brown C.T."/>
            <person name="Anantharaman K."/>
            <person name="Sharon I."/>
            <person name="Hug L.A."/>
            <person name="Burstein D."/>
            <person name="Emerson J.B."/>
            <person name="Thomas B.C."/>
            <person name="Banfield J.F."/>
        </authorList>
    </citation>
    <scope>NUCLEOTIDE SEQUENCE [LARGE SCALE GENOMIC DNA]</scope>
    <source>
        <strain evidence="2">CG1_02_37_44</strain>
    </source>
</reference>
<evidence type="ECO:0000313" key="3">
    <source>
        <dbReference type="Proteomes" id="UP000183192"/>
    </source>
</evidence>
<dbReference type="EMBL" id="MNUU01000062">
    <property type="protein sequence ID" value="OIO06973.1"/>
    <property type="molecule type" value="Genomic_DNA"/>
</dbReference>